<evidence type="ECO:0000256" key="4">
    <source>
        <dbReference type="ARBA" id="ARBA00023163"/>
    </source>
</evidence>
<evidence type="ECO:0000256" key="5">
    <source>
        <dbReference type="ARBA" id="ARBA00023242"/>
    </source>
</evidence>
<dbReference type="InterPro" id="IPR001739">
    <property type="entry name" value="Methyl_CpG_DNA-bd"/>
</dbReference>
<dbReference type="Pfam" id="PF04827">
    <property type="entry name" value="Plant_tran"/>
    <property type="match status" value="2"/>
</dbReference>
<sequence>MCQLLQMEAHSVEGEVRGDSEHILEMPFYCKTARKWQNFVSCDDPEDITQDGSRLWAIDRPNIAQPLPRWQRLLRIRGEGGTRFADVYYESPSGKKLCSSVEIQKYFLFVTPKPLQENYVRKHPKNYSKKHPAYLTNSADTPRLLAPGDEEEDFKHCLRMRRHVFEHLLHDVQQVNPYFQQKRDRAGRPNFSPHQKVTIALRMKAYGSPADSMDETHGMSESTCLDTLEQFCDTILQVYKDEYLHEPNQEYLNRLIRKAVDRGFPSMIESLDCMHWDWKNCRTRWQRGFSGRSRKPTVHAFFGAPGSENDIIVLGHSPLFNNLMEGKAPQLDYYINNRQYNMGEPARWWSRENLDSIMMSCIILHNMIMEDERDGNIDGESDDDQEDPNRSRRARAKIYDGPNLPFNPRTGKIREDPFCKKHTWRLLVSSWNTMTPDYCHGKLNIPLLSEGYQHNHPNPHPNKQKYEKEQVGDEICFIILFLLPPLDLAAIAARVLPFLTRRYMLLGLFFDEKRGGRPSLRRIVPLILF</sequence>
<comment type="subcellular location">
    <subcellularLocation>
        <location evidence="1">Nucleus</location>
    </subcellularLocation>
</comment>
<keyword evidence="5" id="KW-0539">Nucleus</keyword>
<evidence type="ECO:0000313" key="9">
    <source>
        <dbReference type="Proteomes" id="UP000327157"/>
    </source>
</evidence>
<evidence type="ECO:0000256" key="1">
    <source>
        <dbReference type="ARBA" id="ARBA00004123"/>
    </source>
</evidence>
<dbReference type="AlphaFoldDB" id="A0A5N5FAH9"/>
<dbReference type="GO" id="GO:0005634">
    <property type="term" value="C:nucleus"/>
    <property type="evidence" value="ECO:0007669"/>
    <property type="project" value="UniProtKB-SubCell"/>
</dbReference>
<dbReference type="PROSITE" id="PS50982">
    <property type="entry name" value="MBD"/>
    <property type="match status" value="1"/>
</dbReference>
<feature type="domain" description="MBD" evidence="7">
    <location>
        <begin position="56"/>
        <end position="132"/>
    </location>
</feature>
<proteinExistence type="predicted"/>
<dbReference type="OrthoDB" id="1163527at2759"/>
<organism evidence="8 9">
    <name type="scientific">Pyrus ussuriensis x Pyrus communis</name>
    <dbReference type="NCBI Taxonomy" id="2448454"/>
    <lineage>
        <taxon>Eukaryota</taxon>
        <taxon>Viridiplantae</taxon>
        <taxon>Streptophyta</taxon>
        <taxon>Embryophyta</taxon>
        <taxon>Tracheophyta</taxon>
        <taxon>Spermatophyta</taxon>
        <taxon>Magnoliopsida</taxon>
        <taxon>eudicotyledons</taxon>
        <taxon>Gunneridae</taxon>
        <taxon>Pentapetalae</taxon>
        <taxon>rosids</taxon>
        <taxon>fabids</taxon>
        <taxon>Rosales</taxon>
        <taxon>Rosaceae</taxon>
        <taxon>Amygdaloideae</taxon>
        <taxon>Maleae</taxon>
        <taxon>Pyrus</taxon>
    </lineage>
</organism>
<dbReference type="Pfam" id="PF01429">
    <property type="entry name" value="MBD"/>
    <property type="match status" value="1"/>
</dbReference>
<keyword evidence="2" id="KW-0805">Transcription regulation</keyword>
<dbReference type="GO" id="GO:0003677">
    <property type="term" value="F:DNA binding"/>
    <property type="evidence" value="ECO:0007669"/>
    <property type="project" value="UniProtKB-KW"/>
</dbReference>
<keyword evidence="9" id="KW-1185">Reference proteome</keyword>
<dbReference type="PANTHER" id="PTHR47150">
    <property type="entry name" value="OS12G0169200 PROTEIN"/>
    <property type="match status" value="1"/>
</dbReference>
<keyword evidence="3" id="KW-0238">DNA-binding</keyword>
<reference evidence="8 9" key="1">
    <citation type="submission" date="2019-09" db="EMBL/GenBank/DDBJ databases">
        <authorList>
            <person name="Ou C."/>
        </authorList>
    </citation>
    <scope>NUCLEOTIDE SEQUENCE [LARGE SCALE GENOMIC DNA]</scope>
    <source>
        <strain evidence="8">S2</strain>
        <tissue evidence="8">Leaf</tissue>
    </source>
</reference>
<feature type="region of interest" description="Disordered" evidence="6">
    <location>
        <begin position="373"/>
        <end position="401"/>
    </location>
</feature>
<dbReference type="Gene3D" id="3.30.890.10">
    <property type="entry name" value="Methyl-cpg-binding Protein 2, Chain A"/>
    <property type="match status" value="1"/>
</dbReference>
<dbReference type="Proteomes" id="UP000327157">
    <property type="component" value="Chromosome 13"/>
</dbReference>
<dbReference type="EMBL" id="SMOL01000753">
    <property type="protein sequence ID" value="KAB2599977.1"/>
    <property type="molecule type" value="Genomic_DNA"/>
</dbReference>
<gene>
    <name evidence="8" type="ORF">D8674_010248</name>
</gene>
<evidence type="ECO:0000256" key="3">
    <source>
        <dbReference type="ARBA" id="ARBA00023125"/>
    </source>
</evidence>
<reference evidence="9" key="2">
    <citation type="submission" date="2019-10" db="EMBL/GenBank/DDBJ databases">
        <title>A de novo genome assembly of a pear dwarfing rootstock.</title>
        <authorList>
            <person name="Wang F."/>
            <person name="Wang J."/>
            <person name="Li S."/>
            <person name="Zhang Y."/>
            <person name="Fang M."/>
            <person name="Ma L."/>
            <person name="Zhao Y."/>
            <person name="Jiang S."/>
        </authorList>
    </citation>
    <scope>NUCLEOTIDE SEQUENCE [LARGE SCALE GENOMIC DNA]</scope>
</reference>
<evidence type="ECO:0000259" key="7">
    <source>
        <dbReference type="PROSITE" id="PS50982"/>
    </source>
</evidence>
<dbReference type="PANTHER" id="PTHR47150:SF5">
    <property type="entry name" value="OS07G0546750 PROTEIN"/>
    <property type="match status" value="1"/>
</dbReference>
<evidence type="ECO:0000256" key="6">
    <source>
        <dbReference type="SAM" id="MobiDB-lite"/>
    </source>
</evidence>
<evidence type="ECO:0000256" key="2">
    <source>
        <dbReference type="ARBA" id="ARBA00023015"/>
    </source>
</evidence>
<name>A0A5N5FAH9_9ROSA</name>
<evidence type="ECO:0000313" key="8">
    <source>
        <dbReference type="EMBL" id="KAB2599977.1"/>
    </source>
</evidence>
<feature type="compositionally biased region" description="Acidic residues" evidence="6">
    <location>
        <begin position="377"/>
        <end position="386"/>
    </location>
</feature>
<reference evidence="8 9" key="3">
    <citation type="submission" date="2019-11" db="EMBL/GenBank/DDBJ databases">
        <title>A de novo genome assembly of a pear dwarfing rootstock.</title>
        <authorList>
            <person name="Wang F."/>
            <person name="Wang J."/>
            <person name="Li S."/>
            <person name="Zhang Y."/>
            <person name="Fang M."/>
            <person name="Ma L."/>
            <person name="Zhao Y."/>
            <person name="Jiang S."/>
        </authorList>
    </citation>
    <scope>NUCLEOTIDE SEQUENCE [LARGE SCALE GENOMIC DNA]</scope>
    <source>
        <strain evidence="8">S2</strain>
        <tissue evidence="8">Leaf</tissue>
    </source>
</reference>
<accession>A0A5N5FAH9</accession>
<keyword evidence="4" id="KW-0804">Transcription</keyword>
<dbReference type="SUPFAM" id="SSF54171">
    <property type="entry name" value="DNA-binding domain"/>
    <property type="match status" value="1"/>
</dbReference>
<protein>
    <recommendedName>
        <fullName evidence="7">MBD domain-containing protein</fullName>
    </recommendedName>
</protein>
<dbReference type="InterPro" id="IPR006912">
    <property type="entry name" value="Harbinger_derived_prot"/>
</dbReference>
<dbReference type="InterPro" id="IPR016177">
    <property type="entry name" value="DNA-bd_dom_sf"/>
</dbReference>
<comment type="caution">
    <text evidence="8">The sequence shown here is derived from an EMBL/GenBank/DDBJ whole genome shotgun (WGS) entry which is preliminary data.</text>
</comment>